<keyword evidence="11" id="KW-1185">Reference proteome</keyword>
<evidence type="ECO:0000256" key="7">
    <source>
        <dbReference type="ARBA" id="ARBA00023136"/>
    </source>
</evidence>
<evidence type="ECO:0000256" key="3">
    <source>
        <dbReference type="ARBA" id="ARBA00022448"/>
    </source>
</evidence>
<feature type="transmembrane region" description="Helical" evidence="9">
    <location>
        <begin position="172"/>
        <end position="188"/>
    </location>
</feature>
<dbReference type="InterPro" id="IPR026033">
    <property type="entry name" value="Azg-like_bact_archaea"/>
</dbReference>
<reference evidence="11" key="1">
    <citation type="journal article" date="2019" name="Int. J. Syst. Evol. Microbiol.">
        <title>The Global Catalogue of Microorganisms (GCM) 10K type strain sequencing project: providing services to taxonomists for standard genome sequencing and annotation.</title>
        <authorList>
            <consortium name="The Broad Institute Genomics Platform"/>
            <consortium name="The Broad Institute Genome Sequencing Center for Infectious Disease"/>
            <person name="Wu L."/>
            <person name="Ma J."/>
        </authorList>
    </citation>
    <scope>NUCLEOTIDE SEQUENCE [LARGE SCALE GENOMIC DNA]</scope>
    <source>
        <strain evidence="11">JCM 18424</strain>
    </source>
</reference>
<feature type="transmembrane region" description="Helical" evidence="9">
    <location>
        <begin position="379"/>
        <end position="403"/>
    </location>
</feature>
<feature type="transmembrane region" description="Helical" evidence="9">
    <location>
        <begin position="78"/>
        <end position="97"/>
    </location>
</feature>
<feature type="transmembrane region" description="Helical" evidence="9">
    <location>
        <begin position="21"/>
        <end position="39"/>
    </location>
</feature>
<feature type="transmembrane region" description="Helical" evidence="9">
    <location>
        <begin position="415"/>
        <end position="432"/>
    </location>
</feature>
<dbReference type="PANTHER" id="PTHR43337:SF1">
    <property type="entry name" value="XANTHINE_URACIL PERMEASE C887.17-RELATED"/>
    <property type="match status" value="1"/>
</dbReference>
<dbReference type="PIRSF" id="PIRSF005353">
    <property type="entry name" value="PbuG"/>
    <property type="match status" value="1"/>
</dbReference>
<evidence type="ECO:0000256" key="4">
    <source>
        <dbReference type="ARBA" id="ARBA00022475"/>
    </source>
</evidence>
<dbReference type="PANTHER" id="PTHR43337">
    <property type="entry name" value="XANTHINE/URACIL PERMEASE C887.17-RELATED"/>
    <property type="match status" value="1"/>
</dbReference>
<feature type="transmembrane region" description="Helical" evidence="9">
    <location>
        <begin position="193"/>
        <end position="211"/>
    </location>
</feature>
<sequence>MLAFIERYFELKRHNTTIKQELIAAFTTFITMVYIAFVNPKILGAAGMDTQAVFVTTVLITAIASVLMGAVAKLPIALAPGMGINAYFAYVLVGANGLTWETGMTLIFLSAVSLFLLSLFKIRYWMVSNIPYSLRIGISVGCGLLITLIGLHNAHIIVANPDTMVALGDPKSISFILGSLGFLIVIALAQRNIYASVLISFAVITGIALIIDPDVSYHGLVSMPPSIAPVTGHLTFKEVASFSMVGVIVSVMLINLFESSGTFIAVTSKAGLADKNGHYPNQQKSLLIDSSASAVGSYMGTSAVTAYIESASGVAVGGRSGLMSVGVGLLFLALLFFSPLEKMIPLYATTGALLYIGVLMISELAKIDWEDLTEATPSFVAAVAMPFTFTITEGIALGFITYVVLKIAAGKFKDITWCTGIMALLFLLRYIFL</sequence>
<comment type="subcellular location">
    <subcellularLocation>
        <location evidence="1 8">Cell membrane</location>
        <topology evidence="1 8">Multi-pass membrane protein</topology>
    </subcellularLocation>
</comment>
<dbReference type="InterPro" id="IPR045018">
    <property type="entry name" value="Azg-like"/>
</dbReference>
<comment type="caution">
    <text evidence="10">The sequence shown here is derived from an EMBL/GenBank/DDBJ whole genome shotgun (WGS) entry which is preliminary data.</text>
</comment>
<evidence type="ECO:0000256" key="2">
    <source>
        <dbReference type="ARBA" id="ARBA00005697"/>
    </source>
</evidence>
<accession>A0ABP9N222</accession>
<name>A0ABP9N222_9GAMM</name>
<feature type="transmembrane region" description="Helical" evidence="9">
    <location>
        <begin position="51"/>
        <end position="71"/>
    </location>
</feature>
<dbReference type="InterPro" id="IPR006043">
    <property type="entry name" value="NCS2"/>
</dbReference>
<dbReference type="EMBL" id="BAABKE010000009">
    <property type="protein sequence ID" value="GAA5103344.1"/>
    <property type="molecule type" value="Genomic_DNA"/>
</dbReference>
<keyword evidence="5 8" id="KW-0812">Transmembrane</keyword>
<dbReference type="Pfam" id="PF00860">
    <property type="entry name" value="Xan_ur_permease"/>
    <property type="match status" value="1"/>
</dbReference>
<evidence type="ECO:0000313" key="10">
    <source>
        <dbReference type="EMBL" id="GAA5103344.1"/>
    </source>
</evidence>
<feature type="transmembrane region" description="Helical" evidence="9">
    <location>
        <begin position="344"/>
        <end position="367"/>
    </location>
</feature>
<evidence type="ECO:0000313" key="11">
    <source>
        <dbReference type="Proteomes" id="UP001500631"/>
    </source>
</evidence>
<evidence type="ECO:0000256" key="8">
    <source>
        <dbReference type="PIRNR" id="PIRNR005353"/>
    </source>
</evidence>
<feature type="transmembrane region" description="Helical" evidence="9">
    <location>
        <begin position="103"/>
        <end position="120"/>
    </location>
</feature>
<evidence type="ECO:0000256" key="6">
    <source>
        <dbReference type="ARBA" id="ARBA00022989"/>
    </source>
</evidence>
<keyword evidence="4 8" id="KW-1003">Cell membrane</keyword>
<gene>
    <name evidence="10" type="ORF">GCM10023338_21760</name>
</gene>
<keyword evidence="3 8" id="KW-0813">Transport</keyword>
<feature type="transmembrane region" description="Helical" evidence="9">
    <location>
        <begin position="320"/>
        <end position="337"/>
    </location>
</feature>
<evidence type="ECO:0000256" key="1">
    <source>
        <dbReference type="ARBA" id="ARBA00004651"/>
    </source>
</evidence>
<organism evidence="10 11">
    <name type="scientific">Wohlfahrtiimonas larvae</name>
    <dbReference type="NCBI Taxonomy" id="1157986"/>
    <lineage>
        <taxon>Bacteria</taxon>
        <taxon>Pseudomonadati</taxon>
        <taxon>Pseudomonadota</taxon>
        <taxon>Gammaproteobacteria</taxon>
        <taxon>Cardiobacteriales</taxon>
        <taxon>Ignatzschineriaceae</taxon>
        <taxon>Wohlfahrtiimonas</taxon>
    </lineage>
</organism>
<dbReference type="RefSeq" id="WP_077926837.1">
    <property type="nucleotide sequence ID" value="NZ_BAABKE010000009.1"/>
</dbReference>
<proteinExistence type="inferred from homology"/>
<protein>
    <submittedName>
        <fullName evidence="10">NCS2 family permease</fullName>
    </submittedName>
</protein>
<feature type="transmembrane region" description="Helical" evidence="9">
    <location>
        <begin position="242"/>
        <end position="266"/>
    </location>
</feature>
<evidence type="ECO:0000256" key="9">
    <source>
        <dbReference type="SAM" id="Phobius"/>
    </source>
</evidence>
<comment type="similarity">
    <text evidence="2 8">Belongs to the nucleobase:cation symporter-2 (NCS2) (TC 2.A.40) family. Azg-like subfamily.</text>
</comment>
<keyword evidence="7 8" id="KW-0472">Membrane</keyword>
<keyword evidence="6 8" id="KW-1133">Transmembrane helix</keyword>
<dbReference type="Proteomes" id="UP001500631">
    <property type="component" value="Unassembled WGS sequence"/>
</dbReference>
<feature type="transmembrane region" description="Helical" evidence="9">
    <location>
        <begin position="132"/>
        <end position="152"/>
    </location>
</feature>
<evidence type="ECO:0000256" key="5">
    <source>
        <dbReference type="ARBA" id="ARBA00022692"/>
    </source>
</evidence>